<evidence type="ECO:0000256" key="6">
    <source>
        <dbReference type="ARBA" id="ARBA00023187"/>
    </source>
</evidence>
<dbReference type="Pfam" id="PF22782">
    <property type="entry name" value="SDE2"/>
    <property type="match status" value="1"/>
</dbReference>
<dbReference type="OrthoDB" id="547031at2759"/>
<reference evidence="12 13" key="1">
    <citation type="submission" date="2016-07" db="EMBL/GenBank/DDBJ databases">
        <title>Pervasive Adenine N6-methylation of Active Genes in Fungi.</title>
        <authorList>
            <consortium name="DOE Joint Genome Institute"/>
            <person name="Mondo S.J."/>
            <person name="Dannebaum R.O."/>
            <person name="Kuo R.C."/>
            <person name="Labutti K."/>
            <person name="Haridas S."/>
            <person name="Kuo A."/>
            <person name="Salamov A."/>
            <person name="Ahrendt S.R."/>
            <person name="Lipzen A."/>
            <person name="Sullivan W."/>
            <person name="Andreopoulos W.B."/>
            <person name="Clum A."/>
            <person name="Lindquist E."/>
            <person name="Daum C."/>
            <person name="Ramamoorthy G.K."/>
            <person name="Gryganskyi A."/>
            <person name="Culley D."/>
            <person name="Magnuson J.K."/>
            <person name="James T.Y."/>
            <person name="O'Malley M.A."/>
            <person name="Stajich J.E."/>
            <person name="Spatafora J.W."/>
            <person name="Visel A."/>
            <person name="Grigoriev I.V."/>
        </authorList>
    </citation>
    <scope>NUCLEOTIDE SEQUENCE [LARGE SCALE GENOMIC DNA]</scope>
    <source>
        <strain evidence="12 13">62-1032</strain>
    </source>
</reference>
<feature type="compositionally biased region" description="Acidic residues" evidence="9">
    <location>
        <begin position="235"/>
        <end position="259"/>
    </location>
</feature>
<feature type="domain" description="Sde2 ubiquitin" evidence="10">
    <location>
        <begin position="3"/>
        <end position="78"/>
    </location>
</feature>
<dbReference type="InterPro" id="IPR051421">
    <property type="entry name" value="RNA_Proc_DNA_Dmg_Regulator"/>
</dbReference>
<name>A0A1Y2FG38_9BASI</name>
<dbReference type="GO" id="GO:0005737">
    <property type="term" value="C:cytoplasm"/>
    <property type="evidence" value="ECO:0007669"/>
    <property type="project" value="UniProtKB-SubCell"/>
</dbReference>
<evidence type="ECO:0000256" key="2">
    <source>
        <dbReference type="ARBA" id="ARBA00004496"/>
    </source>
</evidence>
<comment type="caution">
    <text evidence="12">The sequence shown here is derived from an EMBL/GenBank/DDBJ whole genome shotgun (WGS) entry which is preliminary data.</text>
</comment>
<dbReference type="Pfam" id="PF13019">
    <property type="entry name" value="Sde2_N_Ubi_yeast"/>
    <property type="match status" value="1"/>
</dbReference>
<dbReference type="PANTHER" id="PTHR12786:SF1">
    <property type="entry name" value="SPLICING REGULATOR SDE2"/>
    <property type="match status" value="1"/>
</dbReference>
<evidence type="ECO:0000256" key="9">
    <source>
        <dbReference type="SAM" id="MobiDB-lite"/>
    </source>
</evidence>
<feature type="domain" description="SDE2-like" evidence="11">
    <location>
        <begin position="80"/>
        <end position="187"/>
    </location>
</feature>
<dbReference type="PANTHER" id="PTHR12786">
    <property type="entry name" value="SPLICING FACTOR SF3A-RELATED"/>
    <property type="match status" value="1"/>
</dbReference>
<dbReference type="EMBL" id="MCGR01000020">
    <property type="protein sequence ID" value="ORY82883.1"/>
    <property type="molecule type" value="Genomic_DNA"/>
</dbReference>
<comment type="similarity">
    <text evidence="3">Belongs to the SDE2 family.</text>
</comment>
<organism evidence="12 13">
    <name type="scientific">Leucosporidium creatinivorum</name>
    <dbReference type="NCBI Taxonomy" id="106004"/>
    <lineage>
        <taxon>Eukaryota</taxon>
        <taxon>Fungi</taxon>
        <taxon>Dikarya</taxon>
        <taxon>Basidiomycota</taxon>
        <taxon>Pucciniomycotina</taxon>
        <taxon>Microbotryomycetes</taxon>
        <taxon>Leucosporidiales</taxon>
        <taxon>Leucosporidium</taxon>
    </lineage>
</organism>
<evidence type="ECO:0000256" key="5">
    <source>
        <dbReference type="ARBA" id="ARBA00022664"/>
    </source>
</evidence>
<evidence type="ECO:0000256" key="4">
    <source>
        <dbReference type="ARBA" id="ARBA00022490"/>
    </source>
</evidence>
<keyword evidence="4" id="KW-0963">Cytoplasm</keyword>
<evidence type="ECO:0000259" key="10">
    <source>
        <dbReference type="Pfam" id="PF13019"/>
    </source>
</evidence>
<evidence type="ECO:0000256" key="8">
    <source>
        <dbReference type="ARBA" id="ARBA00023306"/>
    </source>
</evidence>
<evidence type="ECO:0000313" key="12">
    <source>
        <dbReference type="EMBL" id="ORY82883.1"/>
    </source>
</evidence>
<dbReference type="AlphaFoldDB" id="A0A1Y2FG38"/>
<dbReference type="InterPro" id="IPR053822">
    <property type="entry name" value="SDE2-like_dom"/>
</dbReference>
<evidence type="ECO:0000313" key="13">
    <source>
        <dbReference type="Proteomes" id="UP000193467"/>
    </source>
</evidence>
<dbReference type="GO" id="GO:0006397">
    <property type="term" value="P:mRNA processing"/>
    <property type="evidence" value="ECO:0007669"/>
    <property type="project" value="UniProtKB-KW"/>
</dbReference>
<evidence type="ECO:0000256" key="3">
    <source>
        <dbReference type="ARBA" id="ARBA00008726"/>
    </source>
</evidence>
<dbReference type="InParanoid" id="A0A1Y2FG38"/>
<protein>
    <submittedName>
        <fullName evidence="12">Telomere stability and silencing-domain-containing protein</fullName>
    </submittedName>
</protein>
<evidence type="ECO:0000259" key="11">
    <source>
        <dbReference type="Pfam" id="PF22782"/>
    </source>
</evidence>
<sequence>MQSIIIDTFSPFPSLSLSLPASTPVSSLSYVLSPLCPPSLQSLSTYANAPVSATSSAPLSSLNSNHVAPLHLRLAVKLVGGKGGFASQLRAQGGRMSSNKATNNDSCRDLNGRRLSTIKEATRLAAYIQAAPDRAAAEAQKAQAKLDALNLEIARLDGATSSKRRLDDNEFVEESKEIVEGVKDAVREAMLKKRKKNKDKEKAAAAATSAPEVSAESAPVASSSKAVEAELPPVAEEEKENADVDAEAEVEADPEPEVEETAKKPAAKGKGKGRAKK</sequence>
<keyword evidence="5" id="KW-0507">mRNA processing</keyword>
<feature type="compositionally biased region" description="Low complexity" evidence="9">
    <location>
        <begin position="204"/>
        <end position="234"/>
    </location>
</feature>
<feature type="compositionally biased region" description="Basic residues" evidence="9">
    <location>
        <begin position="265"/>
        <end position="277"/>
    </location>
</feature>
<dbReference type="Proteomes" id="UP000193467">
    <property type="component" value="Unassembled WGS sequence"/>
</dbReference>
<dbReference type="GO" id="GO:0005634">
    <property type="term" value="C:nucleus"/>
    <property type="evidence" value="ECO:0007669"/>
    <property type="project" value="UniProtKB-SubCell"/>
</dbReference>
<proteinExistence type="inferred from homology"/>
<keyword evidence="8" id="KW-0131">Cell cycle</keyword>
<evidence type="ECO:0000256" key="7">
    <source>
        <dbReference type="ARBA" id="ARBA00023242"/>
    </source>
</evidence>
<keyword evidence="6" id="KW-0508">mRNA splicing</keyword>
<dbReference type="InterPro" id="IPR024974">
    <property type="entry name" value="Sde2_N"/>
</dbReference>
<keyword evidence="13" id="KW-1185">Reference proteome</keyword>
<keyword evidence="7" id="KW-0539">Nucleus</keyword>
<dbReference type="STRING" id="106004.A0A1Y2FG38"/>
<feature type="region of interest" description="Disordered" evidence="9">
    <location>
        <begin position="193"/>
        <end position="277"/>
    </location>
</feature>
<comment type="subcellular location">
    <subcellularLocation>
        <location evidence="2">Cytoplasm</location>
    </subcellularLocation>
    <subcellularLocation>
        <location evidence="1">Nucleus</location>
    </subcellularLocation>
</comment>
<gene>
    <name evidence="12" type="ORF">BCR35DRAFT_77513</name>
</gene>
<dbReference type="GO" id="GO:0008380">
    <property type="term" value="P:RNA splicing"/>
    <property type="evidence" value="ECO:0007669"/>
    <property type="project" value="UniProtKB-KW"/>
</dbReference>
<evidence type="ECO:0000256" key="1">
    <source>
        <dbReference type="ARBA" id="ARBA00004123"/>
    </source>
</evidence>
<accession>A0A1Y2FG38</accession>